<dbReference type="Pfam" id="PF01547">
    <property type="entry name" value="SBP_bac_1"/>
    <property type="match status" value="1"/>
</dbReference>
<keyword evidence="2" id="KW-0813">Transport</keyword>
<dbReference type="SUPFAM" id="SSF53850">
    <property type="entry name" value="Periplasmic binding protein-like II"/>
    <property type="match status" value="1"/>
</dbReference>
<evidence type="ECO:0000313" key="5">
    <source>
        <dbReference type="EMBL" id="MCW5320919.1"/>
    </source>
</evidence>
<dbReference type="Proteomes" id="UP001208935">
    <property type="component" value="Unassembled WGS sequence"/>
</dbReference>
<evidence type="ECO:0000256" key="1">
    <source>
        <dbReference type="ARBA" id="ARBA00008520"/>
    </source>
</evidence>
<protein>
    <submittedName>
        <fullName evidence="5">Sugar ABC transporter substrate-binding protein</fullName>
    </submittedName>
</protein>
<keyword evidence="3 4" id="KW-0732">Signal</keyword>
<comment type="similarity">
    <text evidence="1">Belongs to the bacterial solute-binding protein 1 family.</text>
</comment>
<name>A0ABT3KRF9_9BURK</name>
<dbReference type="PANTHER" id="PTHR30061">
    <property type="entry name" value="MALTOSE-BINDING PERIPLASMIC PROTEIN"/>
    <property type="match status" value="1"/>
</dbReference>
<keyword evidence="6" id="KW-1185">Reference proteome</keyword>
<dbReference type="Gene3D" id="3.40.190.10">
    <property type="entry name" value="Periplasmic binding protein-like II"/>
    <property type="match status" value="1"/>
</dbReference>
<comment type="caution">
    <text evidence="5">The sequence shown here is derived from an EMBL/GenBank/DDBJ whole genome shotgun (WGS) entry which is preliminary data.</text>
</comment>
<reference evidence="6" key="1">
    <citation type="submission" date="2023-07" db="EMBL/GenBank/DDBJ databases">
        <title>Verminephrobacter genomes.</title>
        <authorList>
            <person name="Lund M.B."/>
        </authorList>
    </citation>
    <scope>NUCLEOTIDE SEQUENCE [LARGE SCALE GENOMIC DNA]</scope>
    <source>
        <strain evidence="6">AtM5-05</strain>
    </source>
</reference>
<dbReference type="InterPro" id="IPR006311">
    <property type="entry name" value="TAT_signal"/>
</dbReference>
<proteinExistence type="inferred from homology"/>
<evidence type="ECO:0000256" key="4">
    <source>
        <dbReference type="SAM" id="SignalP"/>
    </source>
</evidence>
<feature type="signal peptide" evidence="4">
    <location>
        <begin position="1"/>
        <end position="35"/>
    </location>
</feature>
<dbReference type="PROSITE" id="PS51318">
    <property type="entry name" value="TAT"/>
    <property type="match status" value="1"/>
</dbReference>
<dbReference type="InterPro" id="IPR006059">
    <property type="entry name" value="SBP"/>
</dbReference>
<sequence>MHTRPIPSRRHALTWTLAAAAAALLAAGPPGVARAQARQTLSFAAVTFSEAGRGERLRAWVGKFNQSQTAVEIQPISIPFGSFAKTVFTQMGGGAGPDLVRMDVIDYYAAVQARRVLALDELIKGGNYRFTESDKYMTIGGKRYGVPFEISNYVLLYNPALLRGGKPPANFDEFLASAKAATGNGVYGYAYRATMAEGTGFWQDLCSFVYGFGGRWSNAQGQLTLNDPKVIEGVAAYKKVYDAGVIPKGTDAATYRRMFWERKLAMEVDNGGVAGIFNQQAPELVFAAAPAPFPTRAQGMVLTALTINANTRNKAGAEAFVQWTLQPENQKELQDLLGASSVATVVERSPEDLARKPWLKVFDEQARHGIPHVVAGLEAKTPEIQQIVLEQVLKVLQGGMDPKKAMDDAQRLVSSRVLRK</sequence>
<evidence type="ECO:0000313" key="6">
    <source>
        <dbReference type="Proteomes" id="UP001208935"/>
    </source>
</evidence>
<evidence type="ECO:0000256" key="2">
    <source>
        <dbReference type="ARBA" id="ARBA00022448"/>
    </source>
</evidence>
<organism evidence="5 6">
    <name type="scientific">Verminephrobacter aporrectodeae subsp. tuberculatae</name>
    <dbReference type="NCBI Taxonomy" id="1110392"/>
    <lineage>
        <taxon>Bacteria</taxon>
        <taxon>Pseudomonadati</taxon>
        <taxon>Pseudomonadota</taxon>
        <taxon>Betaproteobacteria</taxon>
        <taxon>Burkholderiales</taxon>
        <taxon>Comamonadaceae</taxon>
        <taxon>Verminephrobacter</taxon>
    </lineage>
</organism>
<dbReference type="PANTHER" id="PTHR30061:SF50">
    <property type="entry name" value="MALTOSE_MALTODEXTRIN-BINDING PERIPLASMIC PROTEIN"/>
    <property type="match status" value="1"/>
</dbReference>
<feature type="chain" id="PRO_5045724946" evidence="4">
    <location>
        <begin position="36"/>
        <end position="420"/>
    </location>
</feature>
<accession>A0ABT3KRF9</accession>
<dbReference type="EMBL" id="QZCW01000001">
    <property type="protein sequence ID" value="MCW5320919.1"/>
    <property type="molecule type" value="Genomic_DNA"/>
</dbReference>
<dbReference type="RefSeq" id="WP_265281554.1">
    <property type="nucleotide sequence ID" value="NZ_QZCW01000001.1"/>
</dbReference>
<evidence type="ECO:0000256" key="3">
    <source>
        <dbReference type="ARBA" id="ARBA00022729"/>
    </source>
</evidence>
<gene>
    <name evidence="5" type="ORF">D5039_07010</name>
</gene>
<dbReference type="CDD" id="cd13585">
    <property type="entry name" value="PBP2_TMBP_like"/>
    <property type="match status" value="1"/>
</dbReference>